<comment type="caution">
    <text evidence="1">The sequence shown here is derived from an EMBL/GenBank/DDBJ whole genome shotgun (WGS) entry which is preliminary data.</text>
</comment>
<dbReference type="AlphaFoldDB" id="F1YWZ1"/>
<reference evidence="1 2" key="1">
    <citation type="journal article" date="2011" name="Science">
        <title>Drosophila microbiome modulates host developmental and metabolic homeostasis via insulin signaling.</title>
        <authorList>
            <person name="Shin S.C."/>
            <person name="Kim S.H."/>
            <person name="You H."/>
            <person name="Kim B."/>
            <person name="Kim A.C."/>
            <person name="Lee K.A."/>
            <person name="Yoon J.H."/>
            <person name="Ryu J.H."/>
            <person name="Lee W.J."/>
        </authorList>
    </citation>
    <scope>NUCLEOTIDE SEQUENCE [LARGE SCALE GENOMIC DNA]</scope>
    <source>
        <strain evidence="1 2">DM001</strain>
    </source>
</reference>
<sequence length="258" mass="29668">MGFVAKERDGEIARRYGSIVLPLRLRELKCPSCMTILMRHLCGLVLPVFWNTSCPEIRFLSVRIALLWSSHQCCIQDLAGHREITGVPQGRVKSVKQPFNGTRLCQTLTKQPDRFGIRHAVRQPQSQKAHERQAVVDQILCPFIRQIVQRLDDQNFEHQHRIKRRTSAFTSVRIGQSQLQIRAEHLKIHSPGKGLQLIAKPAQPSKALFNIKETRLLHLPPSPINAEEMESHRTAQRQRVFRTLHLVICVCILMPLRV</sequence>
<organism evidence="1 2">
    <name type="scientific">Acetobacter pomorum DM001</name>
    <dbReference type="NCBI Taxonomy" id="945681"/>
    <lineage>
        <taxon>Bacteria</taxon>
        <taxon>Pseudomonadati</taxon>
        <taxon>Pseudomonadota</taxon>
        <taxon>Alphaproteobacteria</taxon>
        <taxon>Acetobacterales</taxon>
        <taxon>Acetobacteraceae</taxon>
        <taxon>Acetobacter</taxon>
    </lineage>
</organism>
<evidence type="ECO:0000313" key="1">
    <source>
        <dbReference type="EMBL" id="EGE46695.1"/>
    </source>
</evidence>
<gene>
    <name evidence="1" type="ORF">APO_2757</name>
</gene>
<name>F1YWZ1_9PROT</name>
<dbReference type="Proteomes" id="UP000018454">
    <property type="component" value="Unassembled WGS sequence"/>
</dbReference>
<evidence type="ECO:0000313" key="2">
    <source>
        <dbReference type="Proteomes" id="UP000018454"/>
    </source>
</evidence>
<accession>F1YWZ1</accession>
<dbReference type="EMBL" id="AEUP01000066">
    <property type="protein sequence ID" value="EGE46695.1"/>
    <property type="molecule type" value="Genomic_DNA"/>
</dbReference>
<protein>
    <submittedName>
        <fullName evidence="1">Uncharacterized protein</fullName>
    </submittedName>
</protein>
<proteinExistence type="predicted"/>